<organism evidence="1 2">
    <name type="scientific">Parthenolecanium corni</name>
    <dbReference type="NCBI Taxonomy" id="536013"/>
    <lineage>
        <taxon>Eukaryota</taxon>
        <taxon>Metazoa</taxon>
        <taxon>Ecdysozoa</taxon>
        <taxon>Arthropoda</taxon>
        <taxon>Hexapoda</taxon>
        <taxon>Insecta</taxon>
        <taxon>Pterygota</taxon>
        <taxon>Neoptera</taxon>
        <taxon>Paraneoptera</taxon>
        <taxon>Hemiptera</taxon>
        <taxon>Sternorrhyncha</taxon>
        <taxon>Coccoidea</taxon>
        <taxon>Coccidae</taxon>
        <taxon>Parthenolecanium</taxon>
    </lineage>
</organism>
<accession>A0AAN9Y5J3</accession>
<sequence length="212" mass="24443">MFLTMSVSSADDNSRNILACDESSFSGKFIVEDVIEDDEHYRRLILLNRGNVIQSEVKLKKTTLIHKFFKQYLTRSVKEGVKYDAIIFDVDNKDPTIGISCPPVPFLKMNVLNEVTRCLSDTGIFLLNLVCRSQELRKETFEKLRAVFAGVVSIKTKEDVNEVLICWRKNLHINKKQLEKATENFYKCTKEQSIVLPNDLLPIIDHMENIKL</sequence>
<reference evidence="1 2" key="1">
    <citation type="submission" date="2024-03" db="EMBL/GenBank/DDBJ databases">
        <title>Adaptation during the transition from Ophiocordyceps entomopathogen to insect associate is accompanied by gene loss and intensified selection.</title>
        <authorList>
            <person name="Ward C.M."/>
            <person name="Onetto C.A."/>
            <person name="Borneman A.R."/>
        </authorList>
    </citation>
    <scope>NUCLEOTIDE SEQUENCE [LARGE SCALE GENOMIC DNA]</scope>
    <source>
        <strain evidence="1">AWRI1</strain>
        <tissue evidence="1">Single Adult Female</tissue>
    </source>
</reference>
<evidence type="ECO:0000313" key="2">
    <source>
        <dbReference type="Proteomes" id="UP001367676"/>
    </source>
</evidence>
<dbReference type="Proteomes" id="UP001367676">
    <property type="component" value="Unassembled WGS sequence"/>
</dbReference>
<keyword evidence="2" id="KW-1185">Reference proteome</keyword>
<evidence type="ECO:0000313" key="1">
    <source>
        <dbReference type="EMBL" id="KAK7591015.1"/>
    </source>
</evidence>
<dbReference type="EMBL" id="JBBCAQ010000022">
    <property type="protein sequence ID" value="KAK7591015.1"/>
    <property type="molecule type" value="Genomic_DNA"/>
</dbReference>
<name>A0AAN9Y5J3_9HEMI</name>
<gene>
    <name evidence="1" type="ORF">V9T40_002628</name>
</gene>
<dbReference type="SUPFAM" id="SSF53335">
    <property type="entry name" value="S-adenosyl-L-methionine-dependent methyltransferases"/>
    <property type="match status" value="1"/>
</dbReference>
<protein>
    <submittedName>
        <fullName evidence="1">Uncharacterized protein</fullName>
    </submittedName>
</protein>
<comment type="caution">
    <text evidence="1">The sequence shown here is derived from an EMBL/GenBank/DDBJ whole genome shotgun (WGS) entry which is preliminary data.</text>
</comment>
<dbReference type="AlphaFoldDB" id="A0AAN9Y5J3"/>
<proteinExistence type="predicted"/>
<dbReference type="InterPro" id="IPR029063">
    <property type="entry name" value="SAM-dependent_MTases_sf"/>
</dbReference>
<dbReference type="Gene3D" id="3.40.50.150">
    <property type="entry name" value="Vaccinia Virus protein VP39"/>
    <property type="match status" value="1"/>
</dbReference>